<protein>
    <submittedName>
        <fullName evidence="1">Uncharacterized protein</fullName>
    </submittedName>
</protein>
<sequence length="95" mass="10792">MAQATNQGKGSEFVDKHRQQLIQRISSVMEIADCLLSKKMITGEMYSSISAAAISQEQMRILYKSLDSGGRAVKEEFYNILKEKQRFLVDDLECI</sequence>
<dbReference type="EMBL" id="CM040467">
    <property type="protein sequence ID" value="MCI4386235.1"/>
    <property type="molecule type" value="Genomic_DNA"/>
</dbReference>
<evidence type="ECO:0000313" key="1">
    <source>
        <dbReference type="EMBL" id="MCI4386235.1"/>
    </source>
</evidence>
<proteinExistence type="predicted"/>
<accession>A0ACC5X6S1</accession>
<gene>
    <name evidence="1" type="ORF">PGIGA_G00060130</name>
</gene>
<keyword evidence="2" id="KW-1185">Reference proteome</keyword>
<dbReference type="Proteomes" id="UP000829447">
    <property type="component" value="Linkage Group LG14"/>
</dbReference>
<name>A0ACC5X6S1_PANGG</name>
<organism evidence="1 2">
    <name type="scientific">Pangasianodon gigas</name>
    <name type="common">Mekong giant catfish</name>
    <name type="synonym">Pangasius gigas</name>
    <dbReference type="NCBI Taxonomy" id="30993"/>
    <lineage>
        <taxon>Eukaryota</taxon>
        <taxon>Metazoa</taxon>
        <taxon>Chordata</taxon>
        <taxon>Craniata</taxon>
        <taxon>Vertebrata</taxon>
        <taxon>Euteleostomi</taxon>
        <taxon>Actinopterygii</taxon>
        <taxon>Neopterygii</taxon>
        <taxon>Teleostei</taxon>
        <taxon>Ostariophysi</taxon>
        <taxon>Siluriformes</taxon>
        <taxon>Pangasiidae</taxon>
        <taxon>Pangasianodon</taxon>
    </lineage>
</organism>
<comment type="caution">
    <text evidence="1">The sequence shown here is derived from an EMBL/GenBank/DDBJ whole genome shotgun (WGS) entry which is preliminary data.</text>
</comment>
<reference evidence="1 2" key="1">
    <citation type="journal article" date="2022" name="bioRxiv">
        <title>An ancient truncated duplication of the anti-Mullerian hormone receptor type 2 gene is a potential conserved master sex determinant in the Pangasiidae catfish family.</title>
        <authorList>
            <person name="Wen M."/>
            <person name="Pan Q."/>
            <person name="Jouanno E."/>
            <person name="Montfort J."/>
            <person name="Zahm M."/>
            <person name="Cabau C."/>
            <person name="Klopp C."/>
            <person name="Iampietro C."/>
            <person name="Roques C."/>
            <person name="Bouchez O."/>
            <person name="Castinel A."/>
            <person name="Donnadieu C."/>
            <person name="Parrinello H."/>
            <person name="Poncet C."/>
            <person name="Belmonte E."/>
            <person name="Gautier V."/>
            <person name="Avarre J.-C."/>
            <person name="Dugue R."/>
            <person name="Gustiano R."/>
            <person name="Ha T.T.T."/>
            <person name="Campet M."/>
            <person name="Sriphairoj K."/>
            <person name="Ribolli J."/>
            <person name="de Almeida F.L."/>
            <person name="Desvignes T."/>
            <person name="Postlethwait J.H."/>
            <person name="Bucao C.F."/>
            <person name="Robinson-Rechavi M."/>
            <person name="Bobe J."/>
            <person name="Herpin A."/>
            <person name="Guiguen Y."/>
        </authorList>
    </citation>
    <scope>NUCLEOTIDE SEQUENCE [LARGE SCALE GENOMIC DNA]</scope>
    <source>
        <strain evidence="1">YG-Dec2019</strain>
    </source>
</reference>
<evidence type="ECO:0000313" key="2">
    <source>
        <dbReference type="Proteomes" id="UP000829447"/>
    </source>
</evidence>